<dbReference type="PROSITE" id="PS00211">
    <property type="entry name" value="ABC_TRANSPORTER_1"/>
    <property type="match status" value="2"/>
</dbReference>
<dbReference type="PANTHER" id="PTHR24223:SF415">
    <property type="entry name" value="FI20190P1"/>
    <property type="match status" value="1"/>
</dbReference>
<dbReference type="PANTHER" id="PTHR24223">
    <property type="entry name" value="ATP-BINDING CASSETTE SUB-FAMILY C"/>
    <property type="match status" value="1"/>
</dbReference>
<feature type="transmembrane region" description="Helical" evidence="9">
    <location>
        <begin position="143"/>
        <end position="160"/>
    </location>
</feature>
<keyword evidence="3 9" id="KW-0812">Transmembrane</keyword>
<dbReference type="GO" id="GO:0016020">
    <property type="term" value="C:membrane"/>
    <property type="evidence" value="ECO:0007669"/>
    <property type="project" value="UniProtKB-SubCell"/>
</dbReference>
<feature type="region of interest" description="Disordered" evidence="8">
    <location>
        <begin position="403"/>
        <end position="443"/>
    </location>
</feature>
<feature type="transmembrane region" description="Helical" evidence="9">
    <location>
        <begin position="529"/>
        <end position="548"/>
    </location>
</feature>
<comment type="subcellular location">
    <subcellularLocation>
        <location evidence="1">Membrane</location>
    </subcellularLocation>
</comment>
<reference evidence="12" key="2">
    <citation type="submission" date="2023-05" db="EMBL/GenBank/DDBJ databases">
        <authorList>
            <consortium name="Lawrence Berkeley National Laboratory"/>
            <person name="Steindorff A."/>
            <person name="Hensen N."/>
            <person name="Bonometti L."/>
            <person name="Westerberg I."/>
            <person name="Brannstrom I.O."/>
            <person name="Guillou S."/>
            <person name="Cros-Aarteil S."/>
            <person name="Calhoun S."/>
            <person name="Haridas S."/>
            <person name="Kuo A."/>
            <person name="Mondo S."/>
            <person name="Pangilinan J."/>
            <person name="Riley R."/>
            <person name="Labutti K."/>
            <person name="Andreopoulos B."/>
            <person name="Lipzen A."/>
            <person name="Chen C."/>
            <person name="Yanf M."/>
            <person name="Daum C."/>
            <person name="Ng V."/>
            <person name="Clum A."/>
            <person name="Ohm R."/>
            <person name="Martin F."/>
            <person name="Silar P."/>
            <person name="Natvig D."/>
            <person name="Lalanne C."/>
            <person name="Gautier V."/>
            <person name="Ament-Velasquez S.L."/>
            <person name="Kruys A."/>
            <person name="Hutchinson M.I."/>
            <person name="Powell A.J."/>
            <person name="Barry K."/>
            <person name="Miller A.N."/>
            <person name="Grigoriev I.V."/>
            <person name="Debuchy R."/>
            <person name="Gladieux P."/>
            <person name="Thoren M.H."/>
            <person name="Johannesson H."/>
        </authorList>
    </citation>
    <scope>NUCLEOTIDE SEQUENCE</scope>
    <source>
        <strain evidence="12">PSN309</strain>
    </source>
</reference>
<feature type="transmembrane region" description="Helical" evidence="9">
    <location>
        <begin position="172"/>
        <end position="192"/>
    </location>
</feature>
<dbReference type="EMBL" id="MU864384">
    <property type="protein sequence ID" value="KAK4188759.1"/>
    <property type="molecule type" value="Genomic_DNA"/>
</dbReference>
<evidence type="ECO:0000256" key="3">
    <source>
        <dbReference type="ARBA" id="ARBA00022692"/>
    </source>
</evidence>
<feature type="domain" description="ABC transporter" evidence="10">
    <location>
        <begin position="702"/>
        <end position="931"/>
    </location>
</feature>
<organism evidence="12 13">
    <name type="scientific">Podospora australis</name>
    <dbReference type="NCBI Taxonomy" id="1536484"/>
    <lineage>
        <taxon>Eukaryota</taxon>
        <taxon>Fungi</taxon>
        <taxon>Dikarya</taxon>
        <taxon>Ascomycota</taxon>
        <taxon>Pezizomycotina</taxon>
        <taxon>Sordariomycetes</taxon>
        <taxon>Sordariomycetidae</taxon>
        <taxon>Sordariales</taxon>
        <taxon>Podosporaceae</taxon>
        <taxon>Podospora</taxon>
    </lineage>
</organism>
<evidence type="ECO:0000256" key="5">
    <source>
        <dbReference type="ARBA" id="ARBA00022840"/>
    </source>
</evidence>
<dbReference type="InterPro" id="IPR027417">
    <property type="entry name" value="P-loop_NTPase"/>
</dbReference>
<feature type="transmembrane region" description="Helical" evidence="9">
    <location>
        <begin position="54"/>
        <end position="73"/>
    </location>
</feature>
<dbReference type="GO" id="GO:0016887">
    <property type="term" value="F:ATP hydrolysis activity"/>
    <property type="evidence" value="ECO:0007669"/>
    <property type="project" value="InterPro"/>
</dbReference>
<feature type="transmembrane region" description="Helical" evidence="9">
    <location>
        <begin position="198"/>
        <end position="218"/>
    </location>
</feature>
<evidence type="ECO:0000256" key="1">
    <source>
        <dbReference type="ARBA" id="ARBA00004370"/>
    </source>
</evidence>
<evidence type="ECO:0000313" key="13">
    <source>
        <dbReference type="Proteomes" id="UP001302126"/>
    </source>
</evidence>
<dbReference type="SMART" id="SM00382">
    <property type="entry name" value="AAA"/>
    <property type="match status" value="2"/>
</dbReference>
<feature type="transmembrane region" description="Helical" evidence="9">
    <location>
        <begin position="117"/>
        <end position="137"/>
    </location>
</feature>
<proteinExistence type="predicted"/>
<feature type="domain" description="ABC transmembrane type-1" evidence="11">
    <location>
        <begin position="1026"/>
        <end position="1299"/>
    </location>
</feature>
<dbReference type="CDD" id="cd03244">
    <property type="entry name" value="ABCC_MRP_domain2"/>
    <property type="match status" value="1"/>
</dbReference>
<reference evidence="12" key="1">
    <citation type="journal article" date="2023" name="Mol. Phylogenet. Evol.">
        <title>Genome-scale phylogeny and comparative genomics of the fungal order Sordariales.</title>
        <authorList>
            <person name="Hensen N."/>
            <person name="Bonometti L."/>
            <person name="Westerberg I."/>
            <person name="Brannstrom I.O."/>
            <person name="Guillou S."/>
            <person name="Cros-Aarteil S."/>
            <person name="Calhoun S."/>
            <person name="Haridas S."/>
            <person name="Kuo A."/>
            <person name="Mondo S."/>
            <person name="Pangilinan J."/>
            <person name="Riley R."/>
            <person name="LaButti K."/>
            <person name="Andreopoulos B."/>
            <person name="Lipzen A."/>
            <person name="Chen C."/>
            <person name="Yan M."/>
            <person name="Daum C."/>
            <person name="Ng V."/>
            <person name="Clum A."/>
            <person name="Steindorff A."/>
            <person name="Ohm R.A."/>
            <person name="Martin F."/>
            <person name="Silar P."/>
            <person name="Natvig D.O."/>
            <person name="Lalanne C."/>
            <person name="Gautier V."/>
            <person name="Ament-Velasquez S.L."/>
            <person name="Kruys A."/>
            <person name="Hutchinson M.I."/>
            <person name="Powell A.J."/>
            <person name="Barry K."/>
            <person name="Miller A.N."/>
            <person name="Grigoriev I.V."/>
            <person name="Debuchy R."/>
            <person name="Gladieux P."/>
            <person name="Hiltunen Thoren M."/>
            <person name="Johannesson H."/>
        </authorList>
    </citation>
    <scope>NUCLEOTIDE SEQUENCE</scope>
    <source>
        <strain evidence="12">PSN309</strain>
    </source>
</reference>
<dbReference type="GO" id="GO:0005524">
    <property type="term" value="F:ATP binding"/>
    <property type="evidence" value="ECO:0007669"/>
    <property type="project" value="UniProtKB-KW"/>
</dbReference>
<keyword evidence="5" id="KW-0067">ATP-binding</keyword>
<dbReference type="SUPFAM" id="SSF52540">
    <property type="entry name" value="P-loop containing nucleoside triphosphate hydrolases"/>
    <property type="match status" value="2"/>
</dbReference>
<evidence type="ECO:0000256" key="9">
    <source>
        <dbReference type="SAM" id="Phobius"/>
    </source>
</evidence>
<dbReference type="Gene3D" id="3.40.50.300">
    <property type="entry name" value="P-loop containing nucleotide triphosphate hydrolases"/>
    <property type="match status" value="2"/>
</dbReference>
<evidence type="ECO:0000259" key="10">
    <source>
        <dbReference type="PROSITE" id="PS50893"/>
    </source>
</evidence>
<dbReference type="CDD" id="cd18604">
    <property type="entry name" value="ABC_6TM_VMR1_D2_like"/>
    <property type="match status" value="1"/>
</dbReference>
<accession>A0AAN6WV88</accession>
<dbReference type="InterPro" id="IPR050173">
    <property type="entry name" value="ABC_transporter_C-like"/>
</dbReference>
<keyword evidence="2" id="KW-0813">Transport</keyword>
<keyword evidence="6 9" id="KW-1133">Transmembrane helix</keyword>
<name>A0AAN6WV88_9PEZI</name>
<comment type="caution">
    <text evidence="12">The sequence shown here is derived from an EMBL/GenBank/DDBJ whole genome shotgun (WGS) entry which is preliminary data.</text>
</comment>
<evidence type="ECO:0000313" key="12">
    <source>
        <dbReference type="EMBL" id="KAK4188759.1"/>
    </source>
</evidence>
<evidence type="ECO:0000256" key="4">
    <source>
        <dbReference type="ARBA" id="ARBA00022741"/>
    </source>
</evidence>
<dbReference type="GO" id="GO:0140359">
    <property type="term" value="F:ABC-type transporter activity"/>
    <property type="evidence" value="ECO:0007669"/>
    <property type="project" value="InterPro"/>
</dbReference>
<gene>
    <name evidence="12" type="ORF">QBC35DRAFT_381843</name>
</gene>
<dbReference type="CDD" id="cd03250">
    <property type="entry name" value="ABCC_MRP_domain1"/>
    <property type="match status" value="1"/>
</dbReference>
<dbReference type="Pfam" id="PF00005">
    <property type="entry name" value="ABC_tran"/>
    <property type="match status" value="2"/>
</dbReference>
<feature type="transmembrane region" description="Helical" evidence="9">
    <location>
        <begin position="975"/>
        <end position="997"/>
    </location>
</feature>
<evidence type="ECO:0000256" key="2">
    <source>
        <dbReference type="ARBA" id="ARBA00022448"/>
    </source>
</evidence>
<dbReference type="PROSITE" id="PS50929">
    <property type="entry name" value="ABC_TM1F"/>
    <property type="match status" value="2"/>
</dbReference>
<feature type="domain" description="ABC transporter" evidence="10">
    <location>
        <begin position="1334"/>
        <end position="1551"/>
    </location>
</feature>
<dbReference type="InterPro" id="IPR003439">
    <property type="entry name" value="ABC_transporter-like_ATP-bd"/>
</dbReference>
<dbReference type="SUPFAM" id="SSF90123">
    <property type="entry name" value="ABC transporter transmembrane region"/>
    <property type="match status" value="2"/>
</dbReference>
<dbReference type="InterPro" id="IPR003593">
    <property type="entry name" value="AAA+_ATPase"/>
</dbReference>
<evidence type="ECO:0000256" key="6">
    <source>
        <dbReference type="ARBA" id="ARBA00022989"/>
    </source>
</evidence>
<dbReference type="InterPro" id="IPR017871">
    <property type="entry name" value="ABC_transporter-like_CS"/>
</dbReference>
<protein>
    <submittedName>
        <fullName evidence="12">ATP-dependent permease</fullName>
    </submittedName>
</protein>
<feature type="domain" description="ABC transmembrane type-1" evidence="11">
    <location>
        <begin position="314"/>
        <end position="668"/>
    </location>
</feature>
<feature type="compositionally biased region" description="Polar residues" evidence="8">
    <location>
        <begin position="417"/>
        <end position="434"/>
    </location>
</feature>
<dbReference type="FunFam" id="3.40.50.300:FF:001577">
    <property type="entry name" value="ABC bile acid transporter"/>
    <property type="match status" value="1"/>
</dbReference>
<evidence type="ECO:0000256" key="8">
    <source>
        <dbReference type="SAM" id="MobiDB-lite"/>
    </source>
</evidence>
<dbReference type="Proteomes" id="UP001302126">
    <property type="component" value="Unassembled WGS sequence"/>
</dbReference>
<dbReference type="InterPro" id="IPR036640">
    <property type="entry name" value="ABC1_TM_sf"/>
</dbReference>
<sequence>MVLTPSDPRWWEGFWPCYNCCRNAGIWASYTNITLSRPSRIPSLGTFSPQCLGLIGHIPLWIAILTVTLRYGVGPAWSRYRPAWLRKFAVEPITVSADQETGQPQSHAGRRWTASTLTLLLLNVITTLLAVVGAVIWKGHSQIYLIPAAPSVVSALILAIERPSTVPGTVFVVQLALILVEFALFMVVPGAVGNGWLQILSTWAGGCLLPLFSLGTMANMPIRDPSMDFTGISKPFAEPSHLDRSPEDRITLFQWMTVSWLAPLIKNGSKKKLNEEDVWFLAYEFHHRRLHMLFRDLTGSVLSRLLKANGLDLLIITSLGILETSMEVAEPVFLKQLLGALTSSEPSKRTAMTYAGILLFTRLCRAQSGVFTIWFSRRAYERSRGEMITMVYEKTLRRKAFTFPGGDDASEGRTAGQRRSPSDTSTASTLTNNSDETDIPKAEPSRYERCTSWLHHGWGRLGQLFVEFWIPPKVDNTPASTGKILNVIRNDAYDIAQRFWDFPDFTTKPLGCVLGIYFIWRILGPTALSAIVVLIIGIIVTQFLTNLLGRMEDVRRSVADVKLERISQFVESIRHLRWYNWQDPWLNRIMDSRRAELVKRVMTSLLDLSIKTLNQFTGFMLPVVAFLAYTVISGKPLTVEVAFPALDLFYKLQGTLRELPKLIVTLTNSRVSMRRLENFMHEEEVEGYEDESLNGPLGELEITIEHASFSWPSSVSAKKTILKDVSLKCRAGLTMVCGKVGSGKTALLQAILGELDQDGGHKTVPNEMIAYCAQTAWLESMSIRENILFSSVYEKERFERVIDACCLREDLEQWKSKDLTLIGENGVGLSGGQKARVSLARAIYSPARILLLDDPIAALDHHTATSILQNLFSKNSTLTAGRIVIFVTHRVDIVRPYAYQIVEVMDGGRVGTFDRADEQELEHLAMLAAEDALGTLPNDEDKPPAAKFLEDEHRADGGVLLSVYWRFIKAGTFRWWCTTIVFFTIFRAANVLDYWFLKEWGEAYNDKPVQPNSIGVLGGVDDMQYALVSQQIIEGNGSTEKTWLGLRDRLPSPNEDVKPWLWVFFAISVIQVLAQCGSDVAQVSIMYKAGKSLFEQAMQHVANATFRYYDITPNGRLMNRLTSDMGTIDGQVGGQLTRVAYLGLGWVAAISVIAFTTPSFLFISIIMTLLFVSIFRRFLPTSQSLRRLEGASLSPLFSNFGALVEGLTTVRAFRAQAHFQNRIFVTTDTFQRMDHFYWSLQSWLQYRFDIISAVTTFALTLSAVSSELSGGTVGFVLAAASNLVKNTHELCKAYGNLQMQFVSVERVVELLGLEQEPRGAVVPPASWPVYGDGIEFDHVTLRYAPELDPVLKDVTFAIPGGANVAVTGRTGSGKSTLAQSLLGTLHPDTETGGTIRIGPVDLANVDKHVLRRNITFVAQDPVLFAGTLRDNLDPMDERDETEQADILERVLGPSGSFTLDSRVDGGGKNMSQGQRQLVGLGRAILRRSPIVILDEATASIDRETATYIQRLLREELKHSTVITIAHKAEAVADANFEIVLDKGRIVKAGPR</sequence>
<evidence type="ECO:0000256" key="7">
    <source>
        <dbReference type="ARBA" id="ARBA00023136"/>
    </source>
</evidence>
<keyword evidence="4" id="KW-0547">Nucleotide-binding</keyword>
<keyword evidence="7 9" id="KW-0472">Membrane</keyword>
<dbReference type="Gene3D" id="1.20.1560.10">
    <property type="entry name" value="ABC transporter type 1, transmembrane domain"/>
    <property type="match status" value="2"/>
</dbReference>
<keyword evidence="13" id="KW-1185">Reference proteome</keyword>
<dbReference type="Pfam" id="PF00664">
    <property type="entry name" value="ABC_membrane"/>
    <property type="match status" value="2"/>
</dbReference>
<evidence type="ECO:0000259" key="11">
    <source>
        <dbReference type="PROSITE" id="PS50929"/>
    </source>
</evidence>
<dbReference type="PROSITE" id="PS50893">
    <property type="entry name" value="ABC_TRANSPORTER_2"/>
    <property type="match status" value="2"/>
</dbReference>
<dbReference type="InterPro" id="IPR011527">
    <property type="entry name" value="ABC1_TM_dom"/>
</dbReference>
<feature type="transmembrane region" description="Helical" evidence="9">
    <location>
        <begin position="1139"/>
        <end position="1155"/>
    </location>
</feature>